<proteinExistence type="inferred from homology"/>
<dbReference type="InterPro" id="IPR023410">
    <property type="entry name" value="14-3-3_domain"/>
</dbReference>
<comment type="similarity">
    <text evidence="1">Belongs to the 14-3-3 family.</text>
</comment>
<dbReference type="InterPro" id="IPR036815">
    <property type="entry name" value="14-3-3_dom_sf"/>
</dbReference>
<name>A0A426YGB8_ENSVE</name>
<dbReference type="Pfam" id="PF00244">
    <property type="entry name" value="14-3-3"/>
    <property type="match status" value="1"/>
</dbReference>
<evidence type="ECO:0000256" key="1">
    <source>
        <dbReference type="ARBA" id="ARBA00006141"/>
    </source>
</evidence>
<reference evidence="3 4" key="1">
    <citation type="journal article" date="2014" name="Agronomy (Basel)">
        <title>A Draft Genome Sequence for Ensete ventricosum, the Drought-Tolerant Tree Against Hunger.</title>
        <authorList>
            <person name="Harrison J."/>
            <person name="Moore K.A."/>
            <person name="Paszkiewicz K."/>
            <person name="Jones T."/>
            <person name="Grant M."/>
            <person name="Ambacheew D."/>
            <person name="Muzemil S."/>
            <person name="Studholme D.J."/>
        </authorList>
    </citation>
    <scope>NUCLEOTIDE SEQUENCE [LARGE SCALE GENOMIC DNA]</scope>
</reference>
<dbReference type="InterPro" id="IPR000308">
    <property type="entry name" value="14-3-3"/>
</dbReference>
<organism evidence="3 4">
    <name type="scientific">Ensete ventricosum</name>
    <name type="common">Abyssinian banana</name>
    <name type="synonym">Musa ensete</name>
    <dbReference type="NCBI Taxonomy" id="4639"/>
    <lineage>
        <taxon>Eukaryota</taxon>
        <taxon>Viridiplantae</taxon>
        <taxon>Streptophyta</taxon>
        <taxon>Embryophyta</taxon>
        <taxon>Tracheophyta</taxon>
        <taxon>Spermatophyta</taxon>
        <taxon>Magnoliopsida</taxon>
        <taxon>Liliopsida</taxon>
        <taxon>Zingiberales</taxon>
        <taxon>Musaceae</taxon>
        <taxon>Ensete</taxon>
    </lineage>
</organism>
<evidence type="ECO:0000313" key="4">
    <source>
        <dbReference type="Proteomes" id="UP000287651"/>
    </source>
</evidence>
<accession>A0A426YGB8</accession>
<sequence>MQKVVDAMGEEEELTVEESNLLFVAYENVIVARHASWRIVSSFMQKEGRGNHDHVAAICGYHRRRLQGVKARFAISYRIELSLVWYITSVSSGML</sequence>
<dbReference type="Proteomes" id="UP000287651">
    <property type="component" value="Unassembled WGS sequence"/>
</dbReference>
<dbReference type="EMBL" id="AMZH03012604">
    <property type="protein sequence ID" value="RRT50717.1"/>
    <property type="molecule type" value="Genomic_DNA"/>
</dbReference>
<evidence type="ECO:0000313" key="3">
    <source>
        <dbReference type="EMBL" id="RRT50717.1"/>
    </source>
</evidence>
<dbReference type="AlphaFoldDB" id="A0A426YGB8"/>
<comment type="caution">
    <text evidence="3">The sequence shown here is derived from an EMBL/GenBank/DDBJ whole genome shotgun (WGS) entry which is preliminary data.</text>
</comment>
<dbReference type="PANTHER" id="PTHR18860">
    <property type="entry name" value="14-3-3 PROTEIN"/>
    <property type="match status" value="1"/>
</dbReference>
<feature type="domain" description="14-3-3" evidence="2">
    <location>
        <begin position="1"/>
        <end position="63"/>
    </location>
</feature>
<protein>
    <recommendedName>
        <fullName evidence="2">14-3-3 domain-containing protein</fullName>
    </recommendedName>
</protein>
<dbReference type="SUPFAM" id="SSF48445">
    <property type="entry name" value="14-3-3 protein"/>
    <property type="match status" value="1"/>
</dbReference>
<evidence type="ECO:0000259" key="2">
    <source>
        <dbReference type="Pfam" id="PF00244"/>
    </source>
</evidence>
<dbReference type="Gene3D" id="1.20.190.20">
    <property type="entry name" value="14-3-3 domain"/>
    <property type="match status" value="1"/>
</dbReference>
<gene>
    <name evidence="3" type="ORF">B296_00039557</name>
</gene>